<sequence>MVAELKRPTLVVRRDRPRSSQDGNHPSAIPQPSRPRPKAILKISTFFAISDEMRITAQRACDFEESLFT</sequence>
<dbReference type="Proteomes" id="UP000249464">
    <property type="component" value="Unassembled WGS sequence"/>
</dbReference>
<accession>A0A2X0LSN4</accession>
<feature type="compositionally biased region" description="Basic and acidic residues" evidence="1">
    <location>
        <begin position="1"/>
        <end position="19"/>
    </location>
</feature>
<dbReference type="EMBL" id="FQNC01000011">
    <property type="protein sequence ID" value="SGY12513.1"/>
    <property type="molecule type" value="Genomic_DNA"/>
</dbReference>
<protein>
    <submittedName>
        <fullName evidence="2">BQ5605_C011g06531 protein</fullName>
    </submittedName>
</protein>
<gene>
    <name evidence="2" type="primary">BQ5605_C011g06531</name>
    <name evidence="2" type="ORF">BQ5605_C011G06531</name>
</gene>
<reference evidence="2 3" key="1">
    <citation type="submission" date="2016-11" db="EMBL/GenBank/DDBJ databases">
        <authorList>
            <person name="Jaros S."/>
            <person name="Januszkiewicz K."/>
            <person name="Wedrychowicz H."/>
        </authorList>
    </citation>
    <scope>NUCLEOTIDE SEQUENCE [LARGE SCALE GENOMIC DNA]</scope>
</reference>
<evidence type="ECO:0000256" key="1">
    <source>
        <dbReference type="SAM" id="MobiDB-lite"/>
    </source>
</evidence>
<organism evidence="2 3">
    <name type="scientific">Microbotryum silenes-dioicae</name>
    <dbReference type="NCBI Taxonomy" id="796604"/>
    <lineage>
        <taxon>Eukaryota</taxon>
        <taxon>Fungi</taxon>
        <taxon>Dikarya</taxon>
        <taxon>Basidiomycota</taxon>
        <taxon>Pucciniomycotina</taxon>
        <taxon>Microbotryomycetes</taxon>
        <taxon>Microbotryales</taxon>
        <taxon>Microbotryaceae</taxon>
        <taxon>Microbotryum</taxon>
    </lineage>
</organism>
<feature type="region of interest" description="Disordered" evidence="1">
    <location>
        <begin position="1"/>
        <end position="37"/>
    </location>
</feature>
<dbReference type="AlphaFoldDB" id="A0A2X0LSN4"/>
<keyword evidence="3" id="KW-1185">Reference proteome</keyword>
<name>A0A2X0LSN4_9BASI</name>
<proteinExistence type="predicted"/>
<evidence type="ECO:0000313" key="3">
    <source>
        <dbReference type="Proteomes" id="UP000249464"/>
    </source>
</evidence>
<evidence type="ECO:0000313" key="2">
    <source>
        <dbReference type="EMBL" id="SGY12513.1"/>
    </source>
</evidence>